<organism evidence="1 2">
    <name type="scientific">Popillia japonica</name>
    <name type="common">Japanese beetle</name>
    <dbReference type="NCBI Taxonomy" id="7064"/>
    <lineage>
        <taxon>Eukaryota</taxon>
        <taxon>Metazoa</taxon>
        <taxon>Ecdysozoa</taxon>
        <taxon>Arthropoda</taxon>
        <taxon>Hexapoda</taxon>
        <taxon>Insecta</taxon>
        <taxon>Pterygota</taxon>
        <taxon>Neoptera</taxon>
        <taxon>Endopterygota</taxon>
        <taxon>Coleoptera</taxon>
        <taxon>Polyphaga</taxon>
        <taxon>Scarabaeiformia</taxon>
        <taxon>Scarabaeidae</taxon>
        <taxon>Rutelinae</taxon>
        <taxon>Popillia</taxon>
    </lineage>
</organism>
<accession>A0AAW1IW89</accession>
<dbReference type="EMBL" id="JASPKY010000514">
    <property type="protein sequence ID" value="KAK9694413.1"/>
    <property type="molecule type" value="Genomic_DNA"/>
</dbReference>
<gene>
    <name evidence="1" type="ORF">QE152_g33566</name>
</gene>
<evidence type="ECO:0000313" key="1">
    <source>
        <dbReference type="EMBL" id="KAK9694413.1"/>
    </source>
</evidence>
<keyword evidence="2" id="KW-1185">Reference proteome</keyword>
<name>A0AAW1IW89_POPJA</name>
<reference evidence="1 2" key="1">
    <citation type="journal article" date="2024" name="BMC Genomics">
        <title>De novo assembly and annotation of Popillia japonica's genome with initial clues to its potential as an invasive pest.</title>
        <authorList>
            <person name="Cucini C."/>
            <person name="Boschi S."/>
            <person name="Funari R."/>
            <person name="Cardaioli E."/>
            <person name="Iannotti N."/>
            <person name="Marturano G."/>
            <person name="Paoli F."/>
            <person name="Bruttini M."/>
            <person name="Carapelli A."/>
            <person name="Frati F."/>
            <person name="Nardi F."/>
        </authorList>
    </citation>
    <scope>NUCLEOTIDE SEQUENCE [LARGE SCALE GENOMIC DNA]</scope>
    <source>
        <strain evidence="1">DMR45628</strain>
    </source>
</reference>
<sequence>MADGDRSLSSGMSLPQWMKTRMNERDLSLADIIRLNFDQTAFSPPENDDSFLYIRYNRMPGAAASNITTNTNNGQFTPAIEIIPKQSPTVVTLANNTAPTADFSKHTAPCKKFIPNSVSK</sequence>
<protein>
    <submittedName>
        <fullName evidence="1">Uncharacterized protein</fullName>
    </submittedName>
</protein>
<dbReference type="Proteomes" id="UP001458880">
    <property type="component" value="Unassembled WGS sequence"/>
</dbReference>
<dbReference type="AlphaFoldDB" id="A0AAW1IW89"/>
<evidence type="ECO:0000313" key="2">
    <source>
        <dbReference type="Proteomes" id="UP001458880"/>
    </source>
</evidence>
<proteinExistence type="predicted"/>
<comment type="caution">
    <text evidence="1">The sequence shown here is derived from an EMBL/GenBank/DDBJ whole genome shotgun (WGS) entry which is preliminary data.</text>
</comment>